<protein>
    <submittedName>
        <fullName evidence="2">Uncharacterized protein</fullName>
    </submittedName>
</protein>
<organism evidence="2 3">
    <name type="scientific">Schizothecium vesticola</name>
    <dbReference type="NCBI Taxonomy" id="314040"/>
    <lineage>
        <taxon>Eukaryota</taxon>
        <taxon>Fungi</taxon>
        <taxon>Dikarya</taxon>
        <taxon>Ascomycota</taxon>
        <taxon>Pezizomycotina</taxon>
        <taxon>Sordariomycetes</taxon>
        <taxon>Sordariomycetidae</taxon>
        <taxon>Sordariales</taxon>
        <taxon>Schizotheciaceae</taxon>
        <taxon>Schizothecium</taxon>
    </lineage>
</organism>
<feature type="region of interest" description="Disordered" evidence="1">
    <location>
        <begin position="16"/>
        <end position="48"/>
    </location>
</feature>
<keyword evidence="3" id="KW-1185">Reference proteome</keyword>
<name>A0AA40F810_9PEZI</name>
<feature type="compositionally biased region" description="Basic and acidic residues" evidence="1">
    <location>
        <begin position="19"/>
        <end position="31"/>
    </location>
</feature>
<gene>
    <name evidence="2" type="ORF">B0T18DRAFT_316882</name>
</gene>
<sequence>MASKLHINKPYVLKTLSHPLDRPDGPGRHTVGEVLGQKQASKRRKRSELSVSVDGDAIHLYDISSSQALTSYLVPPQSFFTCPAYSLRWRPAATGNITRYTYASTKNTLSAKSEVKLFKDVVSESGTSTTTTATHVHRCDAPIIFLAATSAKKSNPYPDQALPGYGVVAVAADGTILSLHGETLEKKWQSAPAIFVQELSSASGVSDFRVEFVQSSLAADVIDGMFGGKSDLFGVFQEKVHREGFNPDILIAITSFQDTATTRRRHLHILAFPEARVSRQGTGQNIIPLFVSPLPTDVSPSKYQLDVKAGALQELANDVLYSYTITGGIPRLETQLPVPGLRSFVRLSKTSVLAATPEALSIYNPAYRSLQTTTAVDDETFGGPLAASGQQDTCDLLLYLAGREMAVGLRGASLIAVQVEAPRTRGLKRRADGLLVDAIRRGISGQPPCSHSSEHISAAILEEPLPGSLSETYWAEWQQKSAEADELFHAQNLAGFEELLAGVFKIETAQPDKPNGVRPSKKDVAKSVAKSTWLPPSGDYPQVDRRWVLYAIGKVFTWNDKAVGDVEALQLACALPESNALSYLVNAGHLSTSNIKSAFNAETLEMDDVDNVIGEELPQLLDSVDPTLELLTSYLSVTMVGSVELTASIKLLLGSLGLLQNASSGQELQAIAGTPEDGGDDSIMMELDRAEEELQITEYYLGNESDSRARGLSVAFSKLAACPAAHTVQSLRRLFKPEEVICLMNILRMELIKDGWTTRYLDGPADAEEEADTASNESIQLISNLLCRCLDSVGLGGWMGFDMMLTGGGGGDHADDEAVDFFGQFQAEVSVALEGIFEAVRLQGSLSEAVGYANRARAAAAGAHLSKGSAVRSQALPFGLKTDAPVSADRVRSGGEVVARSRRQMGLFQSKKQKAYSVTRISEESLQGRLGAVVVKQEGGI</sequence>
<dbReference type="EMBL" id="JAUKUD010000001">
    <property type="protein sequence ID" value="KAK0752928.1"/>
    <property type="molecule type" value="Genomic_DNA"/>
</dbReference>
<accession>A0AA40F810</accession>
<dbReference type="Proteomes" id="UP001172155">
    <property type="component" value="Unassembled WGS sequence"/>
</dbReference>
<evidence type="ECO:0000313" key="3">
    <source>
        <dbReference type="Proteomes" id="UP001172155"/>
    </source>
</evidence>
<evidence type="ECO:0000313" key="2">
    <source>
        <dbReference type="EMBL" id="KAK0752928.1"/>
    </source>
</evidence>
<reference evidence="2" key="1">
    <citation type="submission" date="2023-06" db="EMBL/GenBank/DDBJ databases">
        <title>Genome-scale phylogeny and comparative genomics of the fungal order Sordariales.</title>
        <authorList>
            <consortium name="Lawrence Berkeley National Laboratory"/>
            <person name="Hensen N."/>
            <person name="Bonometti L."/>
            <person name="Westerberg I."/>
            <person name="Brannstrom I.O."/>
            <person name="Guillou S."/>
            <person name="Cros-Aarteil S."/>
            <person name="Calhoun S."/>
            <person name="Haridas S."/>
            <person name="Kuo A."/>
            <person name="Mondo S."/>
            <person name="Pangilinan J."/>
            <person name="Riley R."/>
            <person name="LaButti K."/>
            <person name="Andreopoulos B."/>
            <person name="Lipzen A."/>
            <person name="Chen C."/>
            <person name="Yanf M."/>
            <person name="Daum C."/>
            <person name="Ng V."/>
            <person name="Clum A."/>
            <person name="Steindorff A."/>
            <person name="Ohm R."/>
            <person name="Martin F."/>
            <person name="Silar P."/>
            <person name="Natvig D."/>
            <person name="Lalanne C."/>
            <person name="Gautier V."/>
            <person name="Ament-velasquez S.L."/>
            <person name="Kruys A."/>
            <person name="Hutchinson M.I."/>
            <person name="Powell A.J."/>
            <person name="Barry K."/>
            <person name="Miller A.N."/>
            <person name="Grigoriev I.V."/>
            <person name="Debuchy R."/>
            <person name="Gladieux P."/>
            <person name="Thoren M.H."/>
            <person name="Johannesson H."/>
        </authorList>
    </citation>
    <scope>NUCLEOTIDE SEQUENCE</scope>
    <source>
        <strain evidence="2">SMH3187-1</strain>
    </source>
</reference>
<evidence type="ECO:0000256" key="1">
    <source>
        <dbReference type="SAM" id="MobiDB-lite"/>
    </source>
</evidence>
<proteinExistence type="predicted"/>
<dbReference type="AlphaFoldDB" id="A0AA40F810"/>
<comment type="caution">
    <text evidence="2">The sequence shown here is derived from an EMBL/GenBank/DDBJ whole genome shotgun (WGS) entry which is preliminary data.</text>
</comment>